<evidence type="ECO:0000256" key="4">
    <source>
        <dbReference type="ARBA" id="ARBA00022737"/>
    </source>
</evidence>
<dbReference type="GO" id="GO:0005737">
    <property type="term" value="C:cytoplasm"/>
    <property type="evidence" value="ECO:0007669"/>
    <property type="project" value="UniProtKB-SubCell"/>
</dbReference>
<dbReference type="EnsemblMetazoa" id="XM_050650576.1">
    <property type="protein sequence ID" value="XP_050506533.1"/>
    <property type="gene ID" value="LOC114329703"/>
</dbReference>
<dbReference type="InterPro" id="IPR000626">
    <property type="entry name" value="Ubiquitin-like_dom"/>
</dbReference>
<dbReference type="RefSeq" id="XP_028134687.1">
    <property type="nucleotide sequence ID" value="XM_028278886.1"/>
</dbReference>
<evidence type="ECO:0000256" key="3">
    <source>
        <dbReference type="ARBA" id="ARBA00022614"/>
    </source>
</evidence>
<dbReference type="PANTHER" id="PTHR15454">
    <property type="entry name" value="NISCHARIN RELATED"/>
    <property type="match status" value="1"/>
</dbReference>
<dbReference type="GeneID" id="114329703"/>
<proteinExistence type="predicted"/>
<organism evidence="9">
    <name type="scientific">Diabrotica virgifera virgifera</name>
    <name type="common">western corn rootworm</name>
    <dbReference type="NCBI Taxonomy" id="50390"/>
    <lineage>
        <taxon>Eukaryota</taxon>
        <taxon>Metazoa</taxon>
        <taxon>Ecdysozoa</taxon>
        <taxon>Arthropoda</taxon>
        <taxon>Hexapoda</taxon>
        <taxon>Insecta</taxon>
        <taxon>Pterygota</taxon>
        <taxon>Neoptera</taxon>
        <taxon>Endopterygota</taxon>
        <taxon>Coleoptera</taxon>
        <taxon>Polyphaga</taxon>
        <taxon>Cucujiformia</taxon>
        <taxon>Chrysomeloidea</taxon>
        <taxon>Chrysomelidae</taxon>
        <taxon>Galerucinae</taxon>
        <taxon>Diabroticina</taxon>
        <taxon>Diabroticites</taxon>
        <taxon>Diabrotica</taxon>
    </lineage>
</organism>
<keyword evidence="8" id="KW-1185">Reference proteome</keyword>
<dbReference type="CTD" id="36072"/>
<dbReference type="AlphaFoldDB" id="A0A6P7FI93"/>
<feature type="domain" description="Ubiquitin-like" evidence="6">
    <location>
        <begin position="409"/>
        <end position="476"/>
    </location>
</feature>
<evidence type="ECO:0000313" key="7">
    <source>
        <dbReference type="EnsemblMetazoa" id="XP_050506533.1"/>
    </source>
</evidence>
<dbReference type="RefSeq" id="XP_050506534.1">
    <property type="nucleotide sequence ID" value="XM_050650577.1"/>
</dbReference>
<evidence type="ECO:0000259" key="6">
    <source>
        <dbReference type="Pfam" id="PF14560"/>
    </source>
</evidence>
<reference evidence="7" key="2">
    <citation type="submission" date="2025-05" db="UniProtKB">
        <authorList>
            <consortium name="EnsemblMetazoa"/>
        </authorList>
    </citation>
    <scope>IDENTIFICATION</scope>
</reference>
<dbReference type="SUPFAM" id="SSF52058">
    <property type="entry name" value="L domain-like"/>
    <property type="match status" value="1"/>
</dbReference>
<keyword evidence="4" id="KW-0677">Repeat</keyword>
<dbReference type="InterPro" id="IPR029071">
    <property type="entry name" value="Ubiquitin-like_domsf"/>
</dbReference>
<dbReference type="Gene3D" id="3.80.10.10">
    <property type="entry name" value="Ribonuclease Inhibitor"/>
    <property type="match status" value="3"/>
</dbReference>
<comment type="subcellular location">
    <subcellularLocation>
        <location evidence="1">Cytoplasm</location>
    </subcellularLocation>
</comment>
<dbReference type="OrthoDB" id="5855206at2759"/>
<keyword evidence="2" id="KW-0963">Cytoplasm</keyword>
<evidence type="ECO:0000313" key="8">
    <source>
        <dbReference type="Proteomes" id="UP001652700"/>
    </source>
</evidence>
<evidence type="ECO:0000256" key="2">
    <source>
        <dbReference type="ARBA" id="ARBA00022490"/>
    </source>
</evidence>
<accession>A0A6P7FI93</accession>
<name>A0A6P7FI93_DIAVI</name>
<dbReference type="RefSeq" id="XP_050506535.1">
    <property type="nucleotide sequence ID" value="XM_050650578.1"/>
</dbReference>
<sequence>MPSLLEALEQKYGESSTDSDGSEDEGISVSIFVPCKSPRAVVPALLVLNDCDIATAGEKDALVAKCAGVEELDLAKNKLQEWPEVFGILEQMPRLKFVNLSFNVLSTPLRSEVELNKETKWQQLKNLVLNSTYISWESVQEILDHLPSLEELHLSLNEYSNVHLHDDKSKNCDSVKNDNETQEETLPCTQTCACTPYKLKHKHSKLRVLHFNGNPVEEWKEVTKLGYAFPNLETLVLADCPIKALDLNGEAVGSNMNYERSESTCESCTDKDSPHDSFRNLRVINMNSTNITTWDDIEKLARFPALECLRIQACPLWESNEYTEHERRQLVIARLPNVKMLNGGGKITVDEREDAERAFIRYYMDKPESDQPERYFELIQIHGKLDPLVHVDLRPEKRVKVNFICGDISEIRSLDLFRTVWDLKVKLEPFAGFSASKMRLFYIDQDLRDIQGPELMKFPNKRLYSYNIRNGDEIIIDCKKKPSESSKGSRYNENDDNESLSNENIERSS</sequence>
<keyword evidence="3" id="KW-0433">Leucine-rich repeat</keyword>
<reference evidence="9" key="1">
    <citation type="submission" date="2025-04" db="UniProtKB">
        <authorList>
            <consortium name="RefSeq"/>
        </authorList>
    </citation>
    <scope>IDENTIFICATION</scope>
</reference>
<protein>
    <submittedName>
        <fullName evidence="9">Tubulin-specific chaperone cofactor E-like protein</fullName>
    </submittedName>
</protein>
<dbReference type="Proteomes" id="UP001652700">
    <property type="component" value="Unplaced"/>
</dbReference>
<evidence type="ECO:0000256" key="1">
    <source>
        <dbReference type="ARBA" id="ARBA00004496"/>
    </source>
</evidence>
<dbReference type="InterPro" id="IPR032675">
    <property type="entry name" value="LRR_dom_sf"/>
</dbReference>
<dbReference type="InParanoid" id="A0A6P7FI93"/>
<dbReference type="Pfam" id="PF14560">
    <property type="entry name" value="Ubiquitin_2"/>
    <property type="match status" value="1"/>
</dbReference>
<evidence type="ECO:0000313" key="9">
    <source>
        <dbReference type="RefSeq" id="XP_028134687.1"/>
    </source>
</evidence>
<gene>
    <name evidence="9" type="primary">LOC114329703</name>
</gene>
<feature type="region of interest" description="Disordered" evidence="5">
    <location>
        <begin position="479"/>
        <end position="509"/>
    </location>
</feature>
<dbReference type="KEGG" id="dvv:114329703"/>
<dbReference type="RefSeq" id="XP_050506533.1">
    <property type="nucleotide sequence ID" value="XM_050650576.1"/>
</dbReference>
<dbReference type="EnsemblMetazoa" id="XM_050650577.1">
    <property type="protein sequence ID" value="XP_050506534.1"/>
    <property type="gene ID" value="LOC114329703"/>
</dbReference>
<dbReference type="PANTHER" id="PTHR15454:SF69">
    <property type="entry name" value="SERINE_THREONINE-PROTEIN KINASE 11-INTERACTING PROTEIN"/>
    <property type="match status" value="1"/>
</dbReference>
<dbReference type="SUPFAM" id="SSF54236">
    <property type="entry name" value="Ubiquitin-like"/>
    <property type="match status" value="1"/>
</dbReference>
<evidence type="ECO:0000256" key="5">
    <source>
        <dbReference type="SAM" id="MobiDB-lite"/>
    </source>
</evidence>
<dbReference type="FunFam" id="3.80.10.10:FF:000846">
    <property type="entry name" value="Predicted protein"/>
    <property type="match status" value="1"/>
</dbReference>
<dbReference type="EnsemblMetazoa" id="XM_050650578.1">
    <property type="protein sequence ID" value="XP_050506535.1"/>
    <property type="gene ID" value="LOC114329703"/>
</dbReference>
<dbReference type="FunCoup" id="A0A6P7FI93">
    <property type="interactions" value="476"/>
</dbReference>